<proteinExistence type="predicted"/>
<keyword evidence="1" id="KW-0812">Transmembrane</keyword>
<keyword evidence="1" id="KW-1133">Transmembrane helix</keyword>
<name>A0A6V8KCE4_9ACTN</name>
<organism evidence="2 3">
    <name type="scientific">Phytohabitans houttuyneae</name>
    <dbReference type="NCBI Taxonomy" id="1076126"/>
    <lineage>
        <taxon>Bacteria</taxon>
        <taxon>Bacillati</taxon>
        <taxon>Actinomycetota</taxon>
        <taxon>Actinomycetes</taxon>
        <taxon>Micromonosporales</taxon>
        <taxon>Micromonosporaceae</taxon>
    </lineage>
</organism>
<reference evidence="2 3" key="2">
    <citation type="submission" date="2020-03" db="EMBL/GenBank/DDBJ databases">
        <authorList>
            <person name="Ichikawa N."/>
            <person name="Kimura A."/>
            <person name="Kitahashi Y."/>
            <person name="Uohara A."/>
        </authorList>
    </citation>
    <scope>NUCLEOTIDE SEQUENCE [LARGE SCALE GENOMIC DNA]</scope>
    <source>
        <strain evidence="2 3">NBRC 108639</strain>
    </source>
</reference>
<comment type="caution">
    <text evidence="2">The sequence shown here is derived from an EMBL/GenBank/DDBJ whole genome shotgun (WGS) entry which is preliminary data.</text>
</comment>
<sequence length="75" mass="7338">MVAVAVQLLATAGYASVMVAAATADAREGMLSFAAMVIGTPLVLISATGLTLLLVPRSARHCVGPVPSTSGGVVG</sequence>
<protein>
    <submittedName>
        <fullName evidence="2">Uncharacterized protein</fullName>
    </submittedName>
</protein>
<gene>
    <name evidence="2" type="ORF">Phou_056240</name>
</gene>
<reference evidence="2 3" key="1">
    <citation type="submission" date="2020-03" db="EMBL/GenBank/DDBJ databases">
        <title>Whole genome shotgun sequence of Phytohabitans houttuyneae NBRC 108639.</title>
        <authorList>
            <person name="Komaki H."/>
            <person name="Tamura T."/>
        </authorList>
    </citation>
    <scope>NUCLEOTIDE SEQUENCE [LARGE SCALE GENOMIC DNA]</scope>
    <source>
        <strain evidence="2 3">NBRC 108639</strain>
    </source>
</reference>
<evidence type="ECO:0000313" key="3">
    <source>
        <dbReference type="Proteomes" id="UP000482800"/>
    </source>
</evidence>
<dbReference type="EMBL" id="BLPF01000002">
    <property type="protein sequence ID" value="GFJ81444.1"/>
    <property type="molecule type" value="Genomic_DNA"/>
</dbReference>
<dbReference type="AlphaFoldDB" id="A0A6V8KCE4"/>
<accession>A0A6V8KCE4</accession>
<keyword evidence="1" id="KW-0472">Membrane</keyword>
<dbReference type="RefSeq" id="WP_173060647.1">
    <property type="nucleotide sequence ID" value="NZ_BAABGO010000023.1"/>
</dbReference>
<dbReference type="Proteomes" id="UP000482800">
    <property type="component" value="Unassembled WGS sequence"/>
</dbReference>
<evidence type="ECO:0000313" key="2">
    <source>
        <dbReference type="EMBL" id="GFJ81444.1"/>
    </source>
</evidence>
<keyword evidence="3" id="KW-1185">Reference proteome</keyword>
<feature type="transmembrane region" description="Helical" evidence="1">
    <location>
        <begin position="31"/>
        <end position="55"/>
    </location>
</feature>
<evidence type="ECO:0000256" key="1">
    <source>
        <dbReference type="SAM" id="Phobius"/>
    </source>
</evidence>